<keyword evidence="2" id="KW-0413">Isomerase</keyword>
<dbReference type="SUPFAM" id="SSF51658">
    <property type="entry name" value="Xylose isomerase-like"/>
    <property type="match status" value="1"/>
</dbReference>
<protein>
    <submittedName>
        <fullName evidence="2">Sugar phosphate isomerase</fullName>
    </submittedName>
</protein>
<proteinExistence type="predicted"/>
<dbReference type="AlphaFoldDB" id="A0A374NZ35"/>
<evidence type="ECO:0000259" key="1">
    <source>
        <dbReference type="Pfam" id="PF01261"/>
    </source>
</evidence>
<dbReference type="InterPro" id="IPR050312">
    <property type="entry name" value="IolE/XylAMocC-like"/>
</dbReference>
<comment type="caution">
    <text evidence="2">The sequence shown here is derived from an EMBL/GenBank/DDBJ whole genome shotgun (WGS) entry which is preliminary data.</text>
</comment>
<feature type="domain" description="Xylose isomerase-like TIM barrel" evidence="1">
    <location>
        <begin position="29"/>
        <end position="175"/>
    </location>
</feature>
<reference evidence="2 3" key="1">
    <citation type="submission" date="2018-08" db="EMBL/GenBank/DDBJ databases">
        <title>A genome reference for cultivated species of the human gut microbiota.</title>
        <authorList>
            <person name="Zou Y."/>
            <person name="Xue W."/>
            <person name="Luo G."/>
        </authorList>
    </citation>
    <scope>NUCLEOTIDE SEQUENCE [LARGE SCALE GENOMIC DNA]</scope>
    <source>
        <strain evidence="2 3">TM09-12</strain>
    </source>
</reference>
<gene>
    <name evidence="2" type="ORF">DXD79_28105</name>
</gene>
<dbReference type="EMBL" id="QSON01000020">
    <property type="protein sequence ID" value="RGI97292.1"/>
    <property type="molecule type" value="Genomic_DNA"/>
</dbReference>
<dbReference type="GO" id="GO:0016853">
    <property type="term" value="F:isomerase activity"/>
    <property type="evidence" value="ECO:0007669"/>
    <property type="project" value="UniProtKB-KW"/>
</dbReference>
<name>A0A374NZ35_9FIRM</name>
<evidence type="ECO:0000313" key="2">
    <source>
        <dbReference type="EMBL" id="RGI97292.1"/>
    </source>
</evidence>
<dbReference type="InterPro" id="IPR036237">
    <property type="entry name" value="Xyl_isomerase-like_sf"/>
</dbReference>
<dbReference type="PANTHER" id="PTHR12110">
    <property type="entry name" value="HYDROXYPYRUVATE ISOMERASE"/>
    <property type="match status" value="1"/>
</dbReference>
<sequence length="334" mass="38474">MSRIKTCVSLYSLQNEYMTKNMSLEDIFRFMQENSVDGVEILPDQMMHGTPHPSEETLAEWDRLCRGYGIKPVIADVFLNTNLYDNRTLTKKECVSLLIEEIKLAHRLGMNMIRLVSMTPAFVLEPLLPYCEKYDMKMALEIHAGLSFDKQKTKDYIAEMKRLHSPYIGLVIDTGIFCKREPRVMENYCRALGTGEEPIAVVQKLYEQGGDGRSIYGEDGAFIPALAAVLKSGADHMYAHFADGYENEPLSVLDDLMPYIFHIHFKLFEMTENGEYSVDYQEILKYLHDHDYDGYVATEYEGNRWTIPGQPMAEKEQVIAHQKYIRDCLKEIQG</sequence>
<evidence type="ECO:0000313" key="3">
    <source>
        <dbReference type="Proteomes" id="UP000263014"/>
    </source>
</evidence>
<accession>A0A374NZ35</accession>
<dbReference type="RefSeq" id="WP_117633130.1">
    <property type="nucleotide sequence ID" value="NZ_QSON01000020.1"/>
</dbReference>
<dbReference type="Pfam" id="PF01261">
    <property type="entry name" value="AP_endonuc_2"/>
    <property type="match status" value="1"/>
</dbReference>
<dbReference type="InterPro" id="IPR013022">
    <property type="entry name" value="Xyl_isomerase-like_TIM-brl"/>
</dbReference>
<dbReference type="Gene3D" id="3.20.20.150">
    <property type="entry name" value="Divalent-metal-dependent TIM barrel enzymes"/>
    <property type="match status" value="1"/>
</dbReference>
<organism evidence="2 3">
    <name type="scientific">Hungatella hathewayi</name>
    <dbReference type="NCBI Taxonomy" id="154046"/>
    <lineage>
        <taxon>Bacteria</taxon>
        <taxon>Bacillati</taxon>
        <taxon>Bacillota</taxon>
        <taxon>Clostridia</taxon>
        <taxon>Lachnospirales</taxon>
        <taxon>Lachnospiraceae</taxon>
        <taxon>Hungatella</taxon>
    </lineage>
</organism>
<dbReference type="Proteomes" id="UP000263014">
    <property type="component" value="Unassembled WGS sequence"/>
</dbReference>
<dbReference type="PANTHER" id="PTHR12110:SF53">
    <property type="entry name" value="BLR5974 PROTEIN"/>
    <property type="match status" value="1"/>
</dbReference>